<feature type="transmembrane region" description="Helical" evidence="8">
    <location>
        <begin position="106"/>
        <end position="125"/>
    </location>
</feature>
<dbReference type="NCBIfam" id="TIGR00711">
    <property type="entry name" value="efflux_EmrB"/>
    <property type="match status" value="1"/>
</dbReference>
<dbReference type="Pfam" id="PF07690">
    <property type="entry name" value="MFS_1"/>
    <property type="match status" value="1"/>
</dbReference>
<comment type="subcellular location">
    <subcellularLocation>
        <location evidence="1">Cell membrane</location>
        <topology evidence="1">Multi-pass membrane protein</topology>
    </subcellularLocation>
</comment>
<feature type="region of interest" description="Disordered" evidence="7">
    <location>
        <begin position="1"/>
        <end position="29"/>
    </location>
</feature>
<feature type="transmembrane region" description="Helical" evidence="8">
    <location>
        <begin position="360"/>
        <end position="377"/>
    </location>
</feature>
<keyword evidence="6 8" id="KW-0472">Membrane</keyword>
<dbReference type="Proteomes" id="UP000011863">
    <property type="component" value="Chromosome"/>
</dbReference>
<reference evidence="10 11" key="1">
    <citation type="journal article" date="2013" name="Int. J. Syst. Evol. Microbiol.">
        <title>Ilumatobacter nonamiense sp. nov. and Ilumatobacter coccineum sp. nov., isolated from seashore sand.</title>
        <authorList>
            <person name="Matsumoto A."/>
            <person name="Kasai H."/>
            <person name="Matsuo Y."/>
            <person name="Shizuri Y."/>
            <person name="Ichikawa N."/>
            <person name="Fujita N."/>
            <person name="Omura S."/>
            <person name="Takahashi Y."/>
        </authorList>
    </citation>
    <scope>NUCLEOTIDE SEQUENCE [LARGE SCALE GENOMIC DNA]</scope>
    <source>
        <strain evidence="11">NBRC 103263 / KCTC 29153 / YM16-304</strain>
    </source>
</reference>
<keyword evidence="3" id="KW-1003">Cell membrane</keyword>
<dbReference type="CDD" id="cd17321">
    <property type="entry name" value="MFS_MMR_MDR_like"/>
    <property type="match status" value="1"/>
</dbReference>
<organism evidence="10 11">
    <name type="scientific">Ilumatobacter coccineus (strain NBRC 103263 / KCTC 29153 / YM16-304)</name>
    <dbReference type="NCBI Taxonomy" id="1313172"/>
    <lineage>
        <taxon>Bacteria</taxon>
        <taxon>Bacillati</taxon>
        <taxon>Actinomycetota</taxon>
        <taxon>Acidimicrobiia</taxon>
        <taxon>Acidimicrobiales</taxon>
        <taxon>Ilumatobacteraceae</taxon>
        <taxon>Ilumatobacter</taxon>
    </lineage>
</organism>
<dbReference type="InterPro" id="IPR011701">
    <property type="entry name" value="MFS"/>
</dbReference>
<gene>
    <name evidence="10" type="ORF">YM304_32620</name>
</gene>
<evidence type="ECO:0000256" key="8">
    <source>
        <dbReference type="SAM" id="Phobius"/>
    </source>
</evidence>
<evidence type="ECO:0000256" key="1">
    <source>
        <dbReference type="ARBA" id="ARBA00004651"/>
    </source>
</evidence>
<feature type="transmembrane region" description="Helical" evidence="8">
    <location>
        <begin position="383"/>
        <end position="402"/>
    </location>
</feature>
<dbReference type="SUPFAM" id="SSF103473">
    <property type="entry name" value="MFS general substrate transporter"/>
    <property type="match status" value="1"/>
</dbReference>
<feature type="transmembrane region" description="Helical" evidence="8">
    <location>
        <begin position="193"/>
        <end position="214"/>
    </location>
</feature>
<feature type="transmembrane region" description="Helical" evidence="8">
    <location>
        <begin position="40"/>
        <end position="59"/>
    </location>
</feature>
<evidence type="ECO:0000256" key="6">
    <source>
        <dbReference type="ARBA" id="ARBA00023136"/>
    </source>
</evidence>
<proteinExistence type="predicted"/>
<keyword evidence="11" id="KW-1185">Reference proteome</keyword>
<dbReference type="InterPro" id="IPR020846">
    <property type="entry name" value="MFS_dom"/>
</dbReference>
<evidence type="ECO:0000256" key="5">
    <source>
        <dbReference type="ARBA" id="ARBA00022989"/>
    </source>
</evidence>
<feature type="transmembrane region" description="Helical" evidence="8">
    <location>
        <begin position="296"/>
        <end position="319"/>
    </location>
</feature>
<evidence type="ECO:0000256" key="7">
    <source>
        <dbReference type="SAM" id="MobiDB-lite"/>
    </source>
</evidence>
<feature type="domain" description="Major facilitator superfamily (MFS) profile" evidence="9">
    <location>
        <begin position="41"/>
        <end position="526"/>
    </location>
</feature>
<keyword evidence="2" id="KW-0813">Transport</keyword>
<accession>A0A6C7EHX0</accession>
<dbReference type="InterPro" id="IPR036259">
    <property type="entry name" value="MFS_trans_sf"/>
</dbReference>
<dbReference type="PROSITE" id="PS50850">
    <property type="entry name" value="MFS"/>
    <property type="match status" value="1"/>
</dbReference>
<dbReference type="KEGG" id="aym:YM304_32620"/>
<dbReference type="Gene3D" id="1.20.1250.20">
    <property type="entry name" value="MFS general substrate transporter like domains"/>
    <property type="match status" value="2"/>
</dbReference>
<feature type="transmembrane region" description="Helical" evidence="8">
    <location>
        <begin position="137"/>
        <end position="159"/>
    </location>
</feature>
<name>A0A6C7EHX0_ILUCY</name>
<feature type="transmembrane region" description="Helical" evidence="8">
    <location>
        <begin position="226"/>
        <end position="246"/>
    </location>
</feature>
<dbReference type="InterPro" id="IPR004638">
    <property type="entry name" value="EmrB-like"/>
</dbReference>
<dbReference type="PANTHER" id="PTHR42718">
    <property type="entry name" value="MAJOR FACILITATOR SUPERFAMILY MULTIDRUG TRANSPORTER MFSC"/>
    <property type="match status" value="1"/>
</dbReference>
<feature type="transmembrane region" description="Helical" evidence="8">
    <location>
        <begin position="331"/>
        <end position="348"/>
    </location>
</feature>
<dbReference type="EMBL" id="AP012057">
    <property type="protein sequence ID" value="BAN03576.1"/>
    <property type="molecule type" value="Genomic_DNA"/>
</dbReference>
<dbReference type="PANTHER" id="PTHR42718:SF42">
    <property type="entry name" value="EXPORT PROTEIN"/>
    <property type="match status" value="1"/>
</dbReference>
<keyword evidence="5 8" id="KW-1133">Transmembrane helix</keyword>
<keyword evidence="4 8" id="KW-0812">Transmembrane</keyword>
<evidence type="ECO:0000313" key="10">
    <source>
        <dbReference type="EMBL" id="BAN03576.1"/>
    </source>
</evidence>
<evidence type="ECO:0000259" key="9">
    <source>
        <dbReference type="PROSITE" id="PS50850"/>
    </source>
</evidence>
<evidence type="ECO:0000256" key="3">
    <source>
        <dbReference type="ARBA" id="ARBA00022475"/>
    </source>
</evidence>
<sequence>MPHSPSRKPPMSNPTTPHHADPASHHEVEVVETSASQRRWILIATCLGLLAIMVSVSGLNVAQQALAADLGASQGQLLWIINGFTVALAATLLPLGALGDRIGRRTVLVVGLVSFAAINLASAFAGDPWVLVGLRVAMGVAAALVMPATLSTITAAFPADERGRAIGIWTGVAGGGGVIGLLSSALVVDNVTWPWVFAAPIGIAIAALVITLTQVPDTREAQEGRFDLIGSFLSVLAIGGIVLGIHEGPEQGWVAPITVAGFMVGIAALVGFVAWERREANPLLDVRVFSNRTLSAGAFSLTVMFAVIVGMFLVMIQLLQAVLGFSAVRSAVALIPMIATLMAAAPIAPNISARFGYRRTMVASLLVVTGALVWLAVLPASPAYLDVLPGMLLLGLGLGVAMTPSTTAITESLPAHQQGVASALNDTVREVGGAIGVALIGSVLAAGYRSGVAATADTLDPELGHMVEEGIGGAYTAAAQAGDAAPQIITAAQQGFIDGWGTAMWIAAGLTAVTAVVAHRLIPATATNNVIATTDELLVPART</sequence>
<feature type="compositionally biased region" description="Basic and acidic residues" evidence="7">
    <location>
        <begin position="18"/>
        <end position="29"/>
    </location>
</feature>
<protein>
    <submittedName>
        <fullName evidence="10">Putative drug resistance transporter</fullName>
    </submittedName>
</protein>
<evidence type="ECO:0000256" key="2">
    <source>
        <dbReference type="ARBA" id="ARBA00022448"/>
    </source>
</evidence>
<evidence type="ECO:0000256" key="4">
    <source>
        <dbReference type="ARBA" id="ARBA00022692"/>
    </source>
</evidence>
<dbReference type="GO" id="GO:0022857">
    <property type="term" value="F:transmembrane transporter activity"/>
    <property type="evidence" value="ECO:0007669"/>
    <property type="project" value="InterPro"/>
</dbReference>
<feature type="transmembrane region" description="Helical" evidence="8">
    <location>
        <begin position="79"/>
        <end position="99"/>
    </location>
</feature>
<dbReference type="GO" id="GO:0005886">
    <property type="term" value="C:plasma membrane"/>
    <property type="evidence" value="ECO:0007669"/>
    <property type="project" value="UniProtKB-SubCell"/>
</dbReference>
<feature type="transmembrane region" description="Helical" evidence="8">
    <location>
        <begin position="166"/>
        <end position="187"/>
    </location>
</feature>
<dbReference type="AlphaFoldDB" id="A0A6C7EHX0"/>
<evidence type="ECO:0000313" key="11">
    <source>
        <dbReference type="Proteomes" id="UP000011863"/>
    </source>
</evidence>
<feature type="transmembrane region" description="Helical" evidence="8">
    <location>
        <begin position="252"/>
        <end position="275"/>
    </location>
</feature>